<keyword evidence="2" id="KW-1185">Reference proteome</keyword>
<accession>W6YTY6</accession>
<dbReference type="EMBL" id="KI964540">
    <property type="protein sequence ID" value="EUC38874.1"/>
    <property type="molecule type" value="Genomic_DNA"/>
</dbReference>
<dbReference type="HOGENOM" id="CLU_2263287_0_0_1"/>
<dbReference type="Proteomes" id="UP000053841">
    <property type="component" value="Unassembled WGS sequence"/>
</dbReference>
<organism evidence="1 2">
    <name type="scientific">Cochliobolus carbonum (strain 26-R-13)</name>
    <name type="common">Maize leaf spot fungus</name>
    <name type="synonym">Bipolaris zeicola</name>
    <dbReference type="NCBI Taxonomy" id="930089"/>
    <lineage>
        <taxon>Eukaryota</taxon>
        <taxon>Fungi</taxon>
        <taxon>Dikarya</taxon>
        <taxon>Ascomycota</taxon>
        <taxon>Pezizomycotina</taxon>
        <taxon>Dothideomycetes</taxon>
        <taxon>Pleosporomycetidae</taxon>
        <taxon>Pleosporales</taxon>
        <taxon>Pleosporineae</taxon>
        <taxon>Pleosporaceae</taxon>
        <taxon>Bipolaris</taxon>
    </lineage>
</organism>
<protein>
    <submittedName>
        <fullName evidence="1">Uncharacterized protein</fullName>
    </submittedName>
</protein>
<dbReference type="AlphaFoldDB" id="W6YTY6"/>
<sequence>MHPLEAAMHVFGGDDTAESSRKRHMLTLPAIQGLAAAAAAAAASTTDDVKSSGMGGRNTDLRNAIAFRAWRCPRQRETAPSANACRVFRLRQHAHAHNGHCKH</sequence>
<gene>
    <name evidence="1" type="ORF">COCCADRAFT_21897</name>
</gene>
<dbReference type="GeneID" id="19145081"/>
<reference evidence="1 2" key="1">
    <citation type="journal article" date="2013" name="PLoS Genet.">
        <title>Comparative genome structure, secondary metabolite, and effector coding capacity across Cochliobolus pathogens.</title>
        <authorList>
            <person name="Condon B.J."/>
            <person name="Leng Y."/>
            <person name="Wu D."/>
            <person name="Bushley K.E."/>
            <person name="Ohm R.A."/>
            <person name="Otillar R."/>
            <person name="Martin J."/>
            <person name="Schackwitz W."/>
            <person name="Grimwood J."/>
            <person name="MohdZainudin N."/>
            <person name="Xue C."/>
            <person name="Wang R."/>
            <person name="Manning V.A."/>
            <person name="Dhillon B."/>
            <person name="Tu Z.J."/>
            <person name="Steffenson B.J."/>
            <person name="Salamov A."/>
            <person name="Sun H."/>
            <person name="Lowry S."/>
            <person name="LaButti K."/>
            <person name="Han J."/>
            <person name="Copeland A."/>
            <person name="Lindquist E."/>
            <person name="Barry K."/>
            <person name="Schmutz J."/>
            <person name="Baker S.E."/>
            <person name="Ciuffetti L.M."/>
            <person name="Grigoriev I.V."/>
            <person name="Zhong S."/>
            <person name="Turgeon B.G."/>
        </authorList>
    </citation>
    <scope>NUCLEOTIDE SEQUENCE [LARGE SCALE GENOMIC DNA]</scope>
    <source>
        <strain evidence="1 2">26-R-13</strain>
    </source>
</reference>
<name>W6YTY6_COCC2</name>
<dbReference type="KEGG" id="bze:COCCADRAFT_21897"/>
<proteinExistence type="predicted"/>
<evidence type="ECO:0000313" key="1">
    <source>
        <dbReference type="EMBL" id="EUC38874.1"/>
    </source>
</evidence>
<dbReference type="RefSeq" id="XP_007706861.1">
    <property type="nucleotide sequence ID" value="XM_007708671.1"/>
</dbReference>
<evidence type="ECO:0000313" key="2">
    <source>
        <dbReference type="Proteomes" id="UP000053841"/>
    </source>
</evidence>